<sequence length="108" mass="12773">MAISRKLFSWSNLRVLLMRSIRIIVNWQHPVLLRQFTRELQSHFAMKNPRALRYFLGLEVHCTKAGIFLSQRKYISDILHRTKMQDARPIHIPLSLKHNLHESIGSIC</sequence>
<accession>A0ABQ7UT12</accession>
<protein>
    <recommendedName>
        <fullName evidence="1">Reverse transcriptase Ty1/copia-type domain-containing protein</fullName>
    </recommendedName>
</protein>
<evidence type="ECO:0000313" key="2">
    <source>
        <dbReference type="EMBL" id="KAH0754961.1"/>
    </source>
</evidence>
<keyword evidence="3" id="KW-1185">Reference proteome</keyword>
<dbReference type="Proteomes" id="UP000826656">
    <property type="component" value="Unassembled WGS sequence"/>
</dbReference>
<gene>
    <name evidence="2" type="ORF">KY290_025231</name>
</gene>
<reference evidence="2 3" key="1">
    <citation type="journal article" date="2021" name="bioRxiv">
        <title>Chromosome-scale and haplotype-resolved genome assembly of a tetraploid potato cultivar.</title>
        <authorList>
            <person name="Sun H."/>
            <person name="Jiao W.-B."/>
            <person name="Krause K."/>
            <person name="Campoy J.A."/>
            <person name="Goel M."/>
            <person name="Folz-Donahue K."/>
            <person name="Kukat C."/>
            <person name="Huettel B."/>
            <person name="Schneeberger K."/>
        </authorList>
    </citation>
    <scope>NUCLEOTIDE SEQUENCE [LARGE SCALE GENOMIC DNA]</scope>
    <source>
        <strain evidence="2">SolTubOtavaFocal</strain>
        <tissue evidence="2">Leaves</tissue>
    </source>
</reference>
<dbReference type="InterPro" id="IPR013103">
    <property type="entry name" value="RVT_2"/>
</dbReference>
<evidence type="ECO:0000259" key="1">
    <source>
        <dbReference type="Pfam" id="PF07727"/>
    </source>
</evidence>
<comment type="caution">
    <text evidence="2">The sequence shown here is derived from an EMBL/GenBank/DDBJ whole genome shotgun (WGS) entry which is preliminary data.</text>
</comment>
<feature type="domain" description="Reverse transcriptase Ty1/copia-type" evidence="1">
    <location>
        <begin position="31"/>
        <end position="94"/>
    </location>
</feature>
<name>A0ABQ7UT12_SOLTU</name>
<dbReference type="EMBL" id="JAIVGD010000018">
    <property type="protein sequence ID" value="KAH0754961.1"/>
    <property type="molecule type" value="Genomic_DNA"/>
</dbReference>
<dbReference type="Pfam" id="PF07727">
    <property type="entry name" value="RVT_2"/>
    <property type="match status" value="1"/>
</dbReference>
<evidence type="ECO:0000313" key="3">
    <source>
        <dbReference type="Proteomes" id="UP000826656"/>
    </source>
</evidence>
<proteinExistence type="predicted"/>
<organism evidence="2 3">
    <name type="scientific">Solanum tuberosum</name>
    <name type="common">Potato</name>
    <dbReference type="NCBI Taxonomy" id="4113"/>
    <lineage>
        <taxon>Eukaryota</taxon>
        <taxon>Viridiplantae</taxon>
        <taxon>Streptophyta</taxon>
        <taxon>Embryophyta</taxon>
        <taxon>Tracheophyta</taxon>
        <taxon>Spermatophyta</taxon>
        <taxon>Magnoliopsida</taxon>
        <taxon>eudicotyledons</taxon>
        <taxon>Gunneridae</taxon>
        <taxon>Pentapetalae</taxon>
        <taxon>asterids</taxon>
        <taxon>lamiids</taxon>
        <taxon>Solanales</taxon>
        <taxon>Solanaceae</taxon>
        <taxon>Solanoideae</taxon>
        <taxon>Solaneae</taxon>
        <taxon>Solanum</taxon>
    </lineage>
</organism>